<dbReference type="InterPro" id="IPR003309">
    <property type="entry name" value="SCAN_dom"/>
</dbReference>
<evidence type="ECO:0000259" key="2">
    <source>
        <dbReference type="Pfam" id="PF02023"/>
    </source>
</evidence>
<dbReference type="Gene3D" id="4.10.60.10">
    <property type="entry name" value="Zinc finger, CCHC-type"/>
    <property type="match status" value="1"/>
</dbReference>
<dbReference type="InterPro" id="IPR036875">
    <property type="entry name" value="Znf_CCHC_sf"/>
</dbReference>
<reference evidence="3" key="1">
    <citation type="journal article" date="2023" name="Front. Mar. Sci.">
        <title>A new Merluccius polli reference genome to investigate the effects of global change in West African waters.</title>
        <authorList>
            <person name="Mateo J.L."/>
            <person name="Blanco-Fernandez C."/>
            <person name="Garcia-Vazquez E."/>
            <person name="Machado-Schiaffino G."/>
        </authorList>
    </citation>
    <scope>NUCLEOTIDE SEQUENCE</scope>
    <source>
        <strain evidence="3">C29</strain>
        <tissue evidence="3">Fin</tissue>
    </source>
</reference>
<sequence length="356" mass="39144">MLQCVLTGRAQEAYSTLSTADCKVYKRVKSAVLKAYELVPEAYRQRFRGWKRGDKQSHVEFVRDLTAHFGRWCAASEVDTFEKLCDLVILEQFKNSVPKNVATYLTENKVGTPGQAAVLADEYVLIHKSNFNAVSSDNVRRESYGHQKGASDSYARSEHGMRERQAEGRTCNYCKGSGHWKSECPVLKSKNKFSGTQVRPAALASSLSPAVVVEEQVEARQQKSMEDFGPFISEGLVSLPGSVEQVPVKILRDTGSLDSFVCKSVLPFSSETDTGDFVLVRGMGMVVFPAPVHRLCFVSGLVKGDVEMGVRTELPVDGVDIILGNGLAGAQSLKVCLVKISQTVYQMLQLCIQSVL</sequence>
<dbReference type="GO" id="GO:0003676">
    <property type="term" value="F:nucleic acid binding"/>
    <property type="evidence" value="ECO:0007669"/>
    <property type="project" value="InterPro"/>
</dbReference>
<feature type="domain" description="SCAN box" evidence="2">
    <location>
        <begin position="40"/>
        <end position="127"/>
    </location>
</feature>
<gene>
    <name evidence="3" type="ORF">N1851_006232</name>
</gene>
<dbReference type="GO" id="GO:0008270">
    <property type="term" value="F:zinc ion binding"/>
    <property type="evidence" value="ECO:0007669"/>
    <property type="project" value="InterPro"/>
</dbReference>
<dbReference type="Pfam" id="PF02023">
    <property type="entry name" value="SCAN"/>
    <property type="match status" value="1"/>
</dbReference>
<evidence type="ECO:0000313" key="4">
    <source>
        <dbReference type="Proteomes" id="UP001174136"/>
    </source>
</evidence>
<dbReference type="InterPro" id="IPR038269">
    <property type="entry name" value="SCAN_sf"/>
</dbReference>
<name>A0AA47N4K9_MERPO</name>
<dbReference type="PANTHER" id="PTHR46888:SF13">
    <property type="entry name" value="RIBONUCLEASE H"/>
    <property type="match status" value="1"/>
</dbReference>
<dbReference type="Proteomes" id="UP001174136">
    <property type="component" value="Unassembled WGS sequence"/>
</dbReference>
<comment type="caution">
    <text evidence="3">The sequence shown here is derived from an EMBL/GenBank/DDBJ whole genome shotgun (WGS) entry which is preliminary data.</text>
</comment>
<dbReference type="PANTHER" id="PTHR46888">
    <property type="entry name" value="ZINC KNUCKLE DOMAINCONTAINING PROTEIN-RELATED"/>
    <property type="match status" value="1"/>
</dbReference>
<dbReference type="SUPFAM" id="SSF47353">
    <property type="entry name" value="Retrovirus capsid dimerization domain-like"/>
    <property type="match status" value="1"/>
</dbReference>
<proteinExistence type="predicted"/>
<keyword evidence="4" id="KW-1185">Reference proteome</keyword>
<evidence type="ECO:0008006" key="5">
    <source>
        <dbReference type="Google" id="ProtNLM"/>
    </source>
</evidence>
<dbReference type="EMBL" id="JAOPHQ010001132">
    <property type="protein sequence ID" value="KAK0152323.1"/>
    <property type="molecule type" value="Genomic_DNA"/>
</dbReference>
<organism evidence="3 4">
    <name type="scientific">Merluccius polli</name>
    <name type="common">Benguela hake</name>
    <name type="synonym">Merluccius cadenati</name>
    <dbReference type="NCBI Taxonomy" id="89951"/>
    <lineage>
        <taxon>Eukaryota</taxon>
        <taxon>Metazoa</taxon>
        <taxon>Chordata</taxon>
        <taxon>Craniata</taxon>
        <taxon>Vertebrata</taxon>
        <taxon>Euteleostomi</taxon>
        <taxon>Actinopterygii</taxon>
        <taxon>Neopterygii</taxon>
        <taxon>Teleostei</taxon>
        <taxon>Neoteleostei</taxon>
        <taxon>Acanthomorphata</taxon>
        <taxon>Zeiogadaria</taxon>
        <taxon>Gadariae</taxon>
        <taxon>Gadiformes</taxon>
        <taxon>Gadoidei</taxon>
        <taxon>Merlucciidae</taxon>
        <taxon>Merluccius</taxon>
    </lineage>
</organism>
<feature type="domain" description="CCHC-type" evidence="1">
    <location>
        <begin position="169"/>
        <end position="185"/>
    </location>
</feature>
<evidence type="ECO:0000313" key="3">
    <source>
        <dbReference type="EMBL" id="KAK0152323.1"/>
    </source>
</evidence>
<accession>A0AA47N4K9</accession>
<dbReference type="InterPro" id="IPR001878">
    <property type="entry name" value="Znf_CCHC"/>
</dbReference>
<evidence type="ECO:0000259" key="1">
    <source>
        <dbReference type="Pfam" id="PF00098"/>
    </source>
</evidence>
<dbReference type="AlphaFoldDB" id="A0AA47N4K9"/>
<dbReference type="SUPFAM" id="SSF57756">
    <property type="entry name" value="Retrovirus zinc finger-like domains"/>
    <property type="match status" value="1"/>
</dbReference>
<protein>
    <recommendedName>
        <fullName evidence="5">SCAN box domain-containing protein</fullName>
    </recommendedName>
</protein>
<dbReference type="Gene3D" id="1.10.4020.10">
    <property type="entry name" value="DNA breaking-rejoining enzymes"/>
    <property type="match status" value="1"/>
</dbReference>
<dbReference type="Pfam" id="PF00098">
    <property type="entry name" value="zf-CCHC"/>
    <property type="match status" value="1"/>
</dbReference>